<protein>
    <submittedName>
        <fullName evidence="1">Uncharacterized protein</fullName>
    </submittedName>
</protein>
<dbReference type="AlphaFoldDB" id="A0A382MV65"/>
<feature type="non-terminal residue" evidence="1">
    <location>
        <position position="29"/>
    </location>
</feature>
<gene>
    <name evidence="1" type="ORF">METZ01_LOCUS305757</name>
</gene>
<proteinExistence type="predicted"/>
<dbReference type="EMBL" id="UINC01096206">
    <property type="protein sequence ID" value="SVC52903.1"/>
    <property type="molecule type" value="Genomic_DNA"/>
</dbReference>
<organism evidence="1">
    <name type="scientific">marine metagenome</name>
    <dbReference type="NCBI Taxonomy" id="408172"/>
    <lineage>
        <taxon>unclassified sequences</taxon>
        <taxon>metagenomes</taxon>
        <taxon>ecological metagenomes</taxon>
    </lineage>
</organism>
<sequence length="29" mass="3470">MKSTNEHWNSIFTGKEDHELGWYEEDASQ</sequence>
<evidence type="ECO:0000313" key="1">
    <source>
        <dbReference type="EMBL" id="SVC52903.1"/>
    </source>
</evidence>
<accession>A0A382MV65</accession>
<name>A0A382MV65_9ZZZZ</name>
<reference evidence="1" key="1">
    <citation type="submission" date="2018-05" db="EMBL/GenBank/DDBJ databases">
        <authorList>
            <person name="Lanie J.A."/>
            <person name="Ng W.-L."/>
            <person name="Kazmierczak K.M."/>
            <person name="Andrzejewski T.M."/>
            <person name="Davidsen T.M."/>
            <person name="Wayne K.J."/>
            <person name="Tettelin H."/>
            <person name="Glass J.I."/>
            <person name="Rusch D."/>
            <person name="Podicherti R."/>
            <person name="Tsui H.-C.T."/>
            <person name="Winkler M.E."/>
        </authorList>
    </citation>
    <scope>NUCLEOTIDE SEQUENCE</scope>
</reference>